<sequence length="95" mass="10899">MIAEFRTYGCAATDLARLVERLRAAAVPVLRDAGAEVVGPWTRVSDKGGELFYIVHWRDATHMENGWLEFVRDPRWIQARQHPIPITVSRDIWSP</sequence>
<dbReference type="SUPFAM" id="SSF54909">
    <property type="entry name" value="Dimeric alpha+beta barrel"/>
    <property type="match status" value="1"/>
</dbReference>
<proteinExistence type="predicted"/>
<dbReference type="Pfam" id="PF07978">
    <property type="entry name" value="NIPSNAP"/>
    <property type="match status" value="1"/>
</dbReference>
<dbReference type="RefSeq" id="WP_259863369.1">
    <property type="nucleotide sequence ID" value="NZ_BAAAST010000006.1"/>
</dbReference>
<dbReference type="EMBL" id="CP073720">
    <property type="protein sequence ID" value="UWP85279.1"/>
    <property type="molecule type" value="Genomic_DNA"/>
</dbReference>
<gene>
    <name evidence="2" type="ORF">Dfulv_14015</name>
</gene>
<reference evidence="2" key="2">
    <citation type="submission" date="2022-09" db="EMBL/GenBank/DDBJ databases">
        <title>Biosynthetic gene clusters of Dactylosporangioum fulvum.</title>
        <authorList>
            <person name="Caradec T."/>
        </authorList>
    </citation>
    <scope>NUCLEOTIDE SEQUENCE</scope>
    <source>
        <strain evidence="2">NRRL B-16292</strain>
    </source>
</reference>
<feature type="domain" description="NIPSNAP" evidence="1">
    <location>
        <begin position="4"/>
        <end position="80"/>
    </location>
</feature>
<accession>A0ABY5W7S7</accession>
<name>A0ABY5W7S7_9ACTN</name>
<evidence type="ECO:0000313" key="3">
    <source>
        <dbReference type="Proteomes" id="UP001059617"/>
    </source>
</evidence>
<dbReference type="Proteomes" id="UP001059617">
    <property type="component" value="Chromosome"/>
</dbReference>
<dbReference type="InterPro" id="IPR011008">
    <property type="entry name" value="Dimeric_a/b-barrel"/>
</dbReference>
<keyword evidence="3" id="KW-1185">Reference proteome</keyword>
<reference evidence="2" key="1">
    <citation type="submission" date="2021-04" db="EMBL/GenBank/DDBJ databases">
        <authorList>
            <person name="Hartkoorn R.C."/>
            <person name="Beaudoing E."/>
            <person name="Hot D."/>
        </authorList>
    </citation>
    <scope>NUCLEOTIDE SEQUENCE</scope>
    <source>
        <strain evidence="2">NRRL B-16292</strain>
    </source>
</reference>
<dbReference type="Gene3D" id="3.30.70.100">
    <property type="match status" value="1"/>
</dbReference>
<evidence type="ECO:0000313" key="2">
    <source>
        <dbReference type="EMBL" id="UWP85279.1"/>
    </source>
</evidence>
<organism evidence="2 3">
    <name type="scientific">Dactylosporangium fulvum</name>
    <dbReference type="NCBI Taxonomy" id="53359"/>
    <lineage>
        <taxon>Bacteria</taxon>
        <taxon>Bacillati</taxon>
        <taxon>Actinomycetota</taxon>
        <taxon>Actinomycetes</taxon>
        <taxon>Micromonosporales</taxon>
        <taxon>Micromonosporaceae</taxon>
        <taxon>Dactylosporangium</taxon>
    </lineage>
</organism>
<evidence type="ECO:0000259" key="1">
    <source>
        <dbReference type="Pfam" id="PF07978"/>
    </source>
</evidence>
<dbReference type="InterPro" id="IPR012577">
    <property type="entry name" value="NIPSNAP"/>
</dbReference>
<protein>
    <submittedName>
        <fullName evidence="2">NIPSNAP family protein</fullName>
    </submittedName>
</protein>